<dbReference type="GO" id="GO:0009055">
    <property type="term" value="F:electron transfer activity"/>
    <property type="evidence" value="ECO:0007669"/>
    <property type="project" value="InterPro"/>
</dbReference>
<gene>
    <name evidence="15" type="ORF">SAMN02745119_02145</name>
</gene>
<dbReference type="GO" id="GO:0070069">
    <property type="term" value="C:cytochrome complex"/>
    <property type="evidence" value="ECO:0007669"/>
    <property type="project" value="InterPro"/>
</dbReference>
<keyword evidence="3" id="KW-0813">Transport</keyword>
<dbReference type="InterPro" id="IPR051811">
    <property type="entry name" value="Cytochrome_c550/c551-like"/>
</dbReference>
<keyword evidence="4" id="KW-1003">Cell membrane</keyword>
<feature type="transmembrane region" description="Helical" evidence="13">
    <location>
        <begin position="106"/>
        <end position="124"/>
    </location>
</feature>
<sequence>MNYPVWFVPTFGGGLLIALVAIIHVFVSHFAVGGGLYLVMAERKAIKEQSQAIMAFVKKHTKFFMLLTMVFGGLTGVAIWFVISLIHPAATSLLIHTFVFGWAAEWVFFLVEIVALFVYFYTFGKMDDRTHQTVGWIYFGAAWMSLFLINGIIDFMLTPGSWISNSDFWSGFFNPTFWPSLFFRSFMSFMLAGCYGFLTATFLEDEATRHRMIRYSGTWALVSLILSLPAGWWYLSVLPSPAAKLVSGASPTIKRAVMTGGFSLAVLAGVLIALILLNPKARVRCLIVAVMLSAMGYMGAFEWTREAARRPYVINQVMYSNGILKKDLERINQEGFLKNAKWVQNKEVTETNQLEAGRELFLHQCFACHSLSGFNNDIVSRTKNMSFGAMRKYLTTIHEKRYFMPPFVGTDSELKALAAYLTGGLHKKPLTDDAGATGDRGKVLYEENCAACHSSDSIKPKLKGWDLAKVRASLDKLPALNPAMPDYTAPAAVKDAMAGYLFGLNNPVAAAPAKAKGATLFDDNCAACHSMDQIKPKMNGWSRDKIRAALDKLSALNPAMPDYTGTAAEKDAMADYMADQVGGAK</sequence>
<evidence type="ECO:0000256" key="11">
    <source>
        <dbReference type="ARBA" id="ARBA00023136"/>
    </source>
</evidence>
<dbReference type="InterPro" id="IPR009056">
    <property type="entry name" value="Cyt_c-like_dom"/>
</dbReference>
<feature type="transmembrane region" description="Helical" evidence="13">
    <location>
        <begin position="177"/>
        <end position="203"/>
    </location>
</feature>
<comment type="subcellular location">
    <subcellularLocation>
        <location evidence="1">Cell membrane</location>
        <topology evidence="1">Multi-pass membrane protein</topology>
    </subcellularLocation>
</comment>
<dbReference type="Pfam" id="PF13442">
    <property type="entry name" value="Cytochrome_CBB3"/>
    <property type="match status" value="3"/>
</dbReference>
<keyword evidence="16" id="KW-1185">Reference proteome</keyword>
<evidence type="ECO:0000313" key="15">
    <source>
        <dbReference type="EMBL" id="SJZ96320.1"/>
    </source>
</evidence>
<evidence type="ECO:0000256" key="7">
    <source>
        <dbReference type="ARBA" id="ARBA00022723"/>
    </source>
</evidence>
<feature type="transmembrane region" description="Helical" evidence="13">
    <location>
        <begin position="283"/>
        <end position="301"/>
    </location>
</feature>
<dbReference type="AlphaFoldDB" id="A0A1T4PXM6"/>
<dbReference type="EMBL" id="FUWR01000011">
    <property type="protein sequence ID" value="SJZ96320.1"/>
    <property type="molecule type" value="Genomic_DNA"/>
</dbReference>
<keyword evidence="10 12" id="KW-0408">Iron</keyword>
<evidence type="ECO:0000256" key="2">
    <source>
        <dbReference type="ARBA" id="ARBA00009819"/>
    </source>
</evidence>
<dbReference type="SUPFAM" id="SSF46626">
    <property type="entry name" value="Cytochrome c"/>
    <property type="match status" value="3"/>
</dbReference>
<evidence type="ECO:0000256" key="9">
    <source>
        <dbReference type="ARBA" id="ARBA00022989"/>
    </source>
</evidence>
<evidence type="ECO:0000313" key="16">
    <source>
        <dbReference type="Proteomes" id="UP000190102"/>
    </source>
</evidence>
<dbReference type="GO" id="GO:0046872">
    <property type="term" value="F:metal ion binding"/>
    <property type="evidence" value="ECO:0007669"/>
    <property type="project" value="UniProtKB-KW"/>
</dbReference>
<dbReference type="InterPro" id="IPR002585">
    <property type="entry name" value="Cyt-d_ubiquinol_oxidase_su_1"/>
</dbReference>
<dbReference type="PANTHER" id="PTHR37823:SF1">
    <property type="entry name" value="CYTOCHROME C-553-LIKE"/>
    <property type="match status" value="1"/>
</dbReference>
<evidence type="ECO:0000256" key="12">
    <source>
        <dbReference type="PROSITE-ProRule" id="PRU00433"/>
    </source>
</evidence>
<keyword evidence="11 13" id="KW-0472">Membrane</keyword>
<feature type="transmembrane region" description="Helical" evidence="13">
    <location>
        <begin position="63"/>
        <end position="86"/>
    </location>
</feature>
<dbReference type="PROSITE" id="PS51007">
    <property type="entry name" value="CYTC"/>
    <property type="match status" value="2"/>
</dbReference>
<dbReference type="Gene3D" id="1.10.760.10">
    <property type="entry name" value="Cytochrome c-like domain"/>
    <property type="match status" value="1"/>
</dbReference>
<evidence type="ECO:0000256" key="4">
    <source>
        <dbReference type="ARBA" id="ARBA00022475"/>
    </source>
</evidence>
<feature type="domain" description="Cytochrome c" evidence="14">
    <location>
        <begin position="352"/>
        <end position="504"/>
    </location>
</feature>
<evidence type="ECO:0000256" key="6">
    <source>
        <dbReference type="ARBA" id="ARBA00022692"/>
    </source>
</evidence>
<keyword evidence="7 12" id="KW-0479">Metal-binding</keyword>
<evidence type="ECO:0000256" key="5">
    <source>
        <dbReference type="ARBA" id="ARBA00022617"/>
    </source>
</evidence>
<feature type="transmembrane region" description="Helical" evidence="13">
    <location>
        <begin position="6"/>
        <end position="39"/>
    </location>
</feature>
<feature type="transmembrane region" description="Helical" evidence="13">
    <location>
        <begin position="215"/>
        <end position="235"/>
    </location>
</feature>
<keyword evidence="9 13" id="KW-1133">Transmembrane helix</keyword>
<dbReference type="GO" id="GO:0020037">
    <property type="term" value="F:heme binding"/>
    <property type="evidence" value="ECO:0007669"/>
    <property type="project" value="InterPro"/>
</dbReference>
<feature type="transmembrane region" description="Helical" evidence="13">
    <location>
        <begin position="136"/>
        <end position="157"/>
    </location>
</feature>
<feature type="transmembrane region" description="Helical" evidence="13">
    <location>
        <begin position="255"/>
        <end position="276"/>
    </location>
</feature>
<organism evidence="15 16">
    <name type="scientific">Trichlorobacter thiogenes</name>
    <dbReference type="NCBI Taxonomy" id="115783"/>
    <lineage>
        <taxon>Bacteria</taxon>
        <taxon>Pseudomonadati</taxon>
        <taxon>Thermodesulfobacteriota</taxon>
        <taxon>Desulfuromonadia</taxon>
        <taxon>Geobacterales</taxon>
        <taxon>Geobacteraceae</taxon>
        <taxon>Trichlorobacter</taxon>
    </lineage>
</organism>
<keyword evidence="5 12" id="KW-0349">Heme</keyword>
<evidence type="ECO:0000256" key="8">
    <source>
        <dbReference type="ARBA" id="ARBA00022982"/>
    </source>
</evidence>
<evidence type="ECO:0000256" key="3">
    <source>
        <dbReference type="ARBA" id="ARBA00022448"/>
    </source>
</evidence>
<evidence type="ECO:0000256" key="13">
    <source>
        <dbReference type="SAM" id="Phobius"/>
    </source>
</evidence>
<comment type="similarity">
    <text evidence="2">Belongs to the cytochrome ubiquinol oxidase subunit 1 family.</text>
</comment>
<evidence type="ECO:0000256" key="10">
    <source>
        <dbReference type="ARBA" id="ARBA00023004"/>
    </source>
</evidence>
<dbReference type="STRING" id="115783.SAMN02745119_02145"/>
<name>A0A1T4PXM6_9BACT</name>
<reference evidence="16" key="1">
    <citation type="submission" date="2017-02" db="EMBL/GenBank/DDBJ databases">
        <authorList>
            <person name="Varghese N."/>
            <person name="Submissions S."/>
        </authorList>
    </citation>
    <scope>NUCLEOTIDE SEQUENCE [LARGE SCALE GENOMIC DNA]</scope>
    <source>
        <strain evidence="16">ATCC BAA-34</strain>
    </source>
</reference>
<dbReference type="OrthoDB" id="9795893at2"/>
<dbReference type="Pfam" id="PF01654">
    <property type="entry name" value="Cyt_bd_oxida_I"/>
    <property type="match status" value="1"/>
</dbReference>
<protein>
    <submittedName>
        <fullName evidence="15">Cytochrome bd-I ubiquinol oxidase subunit 1 apoprotein</fullName>
    </submittedName>
</protein>
<accession>A0A1T4PXM6</accession>
<dbReference type="Proteomes" id="UP000190102">
    <property type="component" value="Unassembled WGS sequence"/>
</dbReference>
<dbReference type="InterPro" id="IPR036909">
    <property type="entry name" value="Cyt_c-like_dom_sf"/>
</dbReference>
<evidence type="ECO:0000256" key="1">
    <source>
        <dbReference type="ARBA" id="ARBA00004651"/>
    </source>
</evidence>
<proteinExistence type="inferred from homology"/>
<feature type="domain" description="Cytochrome c" evidence="14">
    <location>
        <begin position="512"/>
        <end position="585"/>
    </location>
</feature>
<dbReference type="GO" id="GO:0005886">
    <property type="term" value="C:plasma membrane"/>
    <property type="evidence" value="ECO:0007669"/>
    <property type="project" value="UniProtKB-SubCell"/>
</dbReference>
<dbReference type="PANTHER" id="PTHR37823">
    <property type="entry name" value="CYTOCHROME C-553-LIKE"/>
    <property type="match status" value="1"/>
</dbReference>
<keyword evidence="8" id="KW-0249">Electron transport</keyword>
<keyword evidence="6 13" id="KW-0812">Transmembrane</keyword>
<evidence type="ECO:0000259" key="14">
    <source>
        <dbReference type="PROSITE" id="PS51007"/>
    </source>
</evidence>
<dbReference type="RefSeq" id="WP_078790423.1">
    <property type="nucleotide sequence ID" value="NZ_FUWR01000011.1"/>
</dbReference>
<dbReference type="GO" id="GO:0019646">
    <property type="term" value="P:aerobic electron transport chain"/>
    <property type="evidence" value="ECO:0007669"/>
    <property type="project" value="InterPro"/>
</dbReference>